<dbReference type="AlphaFoldDB" id="A0A8S2X7Z7"/>
<accession>A0A8S2X7Z7</accession>
<dbReference type="Pfam" id="PF14580">
    <property type="entry name" value="LRR_9"/>
    <property type="match status" value="1"/>
</dbReference>
<feature type="non-terminal residue" evidence="2">
    <location>
        <position position="98"/>
    </location>
</feature>
<dbReference type="PROSITE" id="PS51450">
    <property type="entry name" value="LRR"/>
    <property type="match status" value="2"/>
</dbReference>
<dbReference type="EMBL" id="CAJOBA010090265">
    <property type="protein sequence ID" value="CAF4481380.1"/>
    <property type="molecule type" value="Genomic_DNA"/>
</dbReference>
<dbReference type="InterPro" id="IPR001611">
    <property type="entry name" value="Leu-rich_rpt"/>
</dbReference>
<dbReference type="SUPFAM" id="SSF52058">
    <property type="entry name" value="L domain-like"/>
    <property type="match status" value="1"/>
</dbReference>
<protein>
    <submittedName>
        <fullName evidence="2">Uncharacterized protein</fullName>
    </submittedName>
</protein>
<dbReference type="PANTHER" id="PTHR46759">
    <property type="entry name" value="LEUCINE-RICH REPEAT-CONTAINING PROTEIN 72"/>
    <property type="match status" value="1"/>
</dbReference>
<organism evidence="2 3">
    <name type="scientific">Didymodactylos carnosus</name>
    <dbReference type="NCBI Taxonomy" id="1234261"/>
    <lineage>
        <taxon>Eukaryota</taxon>
        <taxon>Metazoa</taxon>
        <taxon>Spiralia</taxon>
        <taxon>Gnathifera</taxon>
        <taxon>Rotifera</taxon>
        <taxon>Eurotatoria</taxon>
        <taxon>Bdelloidea</taxon>
        <taxon>Philodinida</taxon>
        <taxon>Philodinidae</taxon>
        <taxon>Didymodactylos</taxon>
    </lineage>
</organism>
<evidence type="ECO:0000313" key="1">
    <source>
        <dbReference type="EMBL" id="CAF1642986.1"/>
    </source>
</evidence>
<reference evidence="2" key="1">
    <citation type="submission" date="2021-02" db="EMBL/GenBank/DDBJ databases">
        <authorList>
            <person name="Nowell W R."/>
        </authorList>
    </citation>
    <scope>NUCLEOTIDE SEQUENCE</scope>
</reference>
<evidence type="ECO:0000313" key="3">
    <source>
        <dbReference type="Proteomes" id="UP000682733"/>
    </source>
</evidence>
<dbReference type="Proteomes" id="UP000677228">
    <property type="component" value="Unassembled WGS sequence"/>
</dbReference>
<dbReference type="Proteomes" id="UP000682733">
    <property type="component" value="Unassembled WGS sequence"/>
</dbReference>
<dbReference type="InterPro" id="IPR042655">
    <property type="entry name" value="LRC72"/>
</dbReference>
<name>A0A8S2X7Z7_9BILA</name>
<gene>
    <name evidence="1" type="ORF">OVA965_LOCUS44390</name>
    <name evidence="2" type="ORF">TMI583_LOCUS47160</name>
</gene>
<dbReference type="EMBL" id="CAJNOK010063109">
    <property type="protein sequence ID" value="CAF1642986.1"/>
    <property type="molecule type" value="Genomic_DNA"/>
</dbReference>
<dbReference type="Gene3D" id="3.80.10.10">
    <property type="entry name" value="Ribonuclease Inhibitor"/>
    <property type="match status" value="1"/>
</dbReference>
<evidence type="ECO:0000313" key="2">
    <source>
        <dbReference type="EMBL" id="CAF4481380.1"/>
    </source>
</evidence>
<dbReference type="InterPro" id="IPR032675">
    <property type="entry name" value="LRR_dom_sf"/>
</dbReference>
<dbReference type="PANTHER" id="PTHR46759:SF1">
    <property type="entry name" value="LEUCINE-RICH REPEAT-CONTAINING PROTEIN 72"/>
    <property type="match status" value="1"/>
</dbReference>
<proteinExistence type="predicted"/>
<sequence>VQDLNFLKSNLSLSELYAGNNHISSITGCLERLKNLKILHLQNNQISNLDDIKYEFRHLTALENLNLFDNPITSANGYKQIVIDTLPRLRVLDRKSNK</sequence>
<comment type="caution">
    <text evidence="2">The sequence shown here is derived from an EMBL/GenBank/DDBJ whole genome shotgun (WGS) entry which is preliminary data.</text>
</comment>